<organism evidence="2 3">
    <name type="scientific">Flexivirga caeni</name>
    <dbReference type="NCBI Taxonomy" id="2294115"/>
    <lineage>
        <taxon>Bacteria</taxon>
        <taxon>Bacillati</taxon>
        <taxon>Actinomycetota</taxon>
        <taxon>Actinomycetes</taxon>
        <taxon>Micrococcales</taxon>
        <taxon>Dermacoccaceae</taxon>
        <taxon>Flexivirga</taxon>
    </lineage>
</organism>
<protein>
    <recommendedName>
        <fullName evidence="1">DUF4097 domain-containing protein</fullName>
    </recommendedName>
</protein>
<dbReference type="Proteomes" id="UP000271678">
    <property type="component" value="Unassembled WGS sequence"/>
</dbReference>
<reference evidence="2 3" key="1">
    <citation type="submission" date="2018-11" db="EMBL/GenBank/DDBJ databases">
        <title>Draft genome of Simplicispira Flexivirga sp. BO-16.</title>
        <authorList>
            <person name="Im W.T."/>
        </authorList>
    </citation>
    <scope>NUCLEOTIDE SEQUENCE [LARGE SCALE GENOMIC DNA]</scope>
    <source>
        <strain evidence="2 3">BO-16</strain>
    </source>
</reference>
<dbReference type="AlphaFoldDB" id="A0A3M9M7Q6"/>
<dbReference type="Pfam" id="PF13349">
    <property type="entry name" value="DUF4097"/>
    <property type="match status" value="1"/>
</dbReference>
<evidence type="ECO:0000313" key="3">
    <source>
        <dbReference type="Proteomes" id="UP000271678"/>
    </source>
</evidence>
<keyword evidence="3" id="KW-1185">Reference proteome</keyword>
<sequence length="306" mass="32206">MLGLTCRHTRHIVFLTTRYVANVTKERDDMTQKWEISEPKLLDVGGEGERVGVLSVALIAGHVDVVTHEDSGAASVEVQEVVGPPLEVTWDGHRLEISHVKTSGSNMWEALKGLGAVAKNVRARVSISIPNDAKTSINTVSAGAVVSGIHADTSLNTVSGDVAADDIQGRIETNGVSGTFEGRNLRGRLEANTVSGAMTVHHSALDPIELNGVSGDITLDLTDFRTHVESNTVSGDVTVRVPQGGGYFVKVSTMSGAAIVDGMKLGGKWHRGGEARDGDEALRINANSMSGDVVVLRAAGPDLSKS</sequence>
<accession>A0A3M9M7Q6</accession>
<dbReference type="EMBL" id="RJJQ01000014">
    <property type="protein sequence ID" value="RNI20923.1"/>
    <property type="molecule type" value="Genomic_DNA"/>
</dbReference>
<evidence type="ECO:0000313" key="2">
    <source>
        <dbReference type="EMBL" id="RNI20923.1"/>
    </source>
</evidence>
<name>A0A3M9M7Q6_9MICO</name>
<proteinExistence type="predicted"/>
<dbReference type="InterPro" id="IPR025164">
    <property type="entry name" value="Toastrack_DUF4097"/>
</dbReference>
<evidence type="ECO:0000259" key="1">
    <source>
        <dbReference type="Pfam" id="PF13349"/>
    </source>
</evidence>
<gene>
    <name evidence="2" type="ORF">EFY87_13590</name>
</gene>
<feature type="domain" description="DUF4097" evidence="1">
    <location>
        <begin position="91"/>
        <end position="295"/>
    </location>
</feature>
<comment type="caution">
    <text evidence="2">The sequence shown here is derived from an EMBL/GenBank/DDBJ whole genome shotgun (WGS) entry which is preliminary data.</text>
</comment>